<evidence type="ECO:0000313" key="5">
    <source>
        <dbReference type="EMBL" id="TCK92501.1"/>
    </source>
</evidence>
<dbReference type="InterPro" id="IPR018062">
    <property type="entry name" value="HTH_AraC-typ_CS"/>
</dbReference>
<dbReference type="SUPFAM" id="SSF46689">
    <property type="entry name" value="Homeodomain-like"/>
    <property type="match status" value="2"/>
</dbReference>
<evidence type="ECO:0000256" key="1">
    <source>
        <dbReference type="ARBA" id="ARBA00023015"/>
    </source>
</evidence>
<protein>
    <submittedName>
        <fullName evidence="5">Helix-turn-helix protein</fullName>
    </submittedName>
</protein>
<keyword evidence="2" id="KW-0238">DNA-binding</keyword>
<dbReference type="InterPro" id="IPR018060">
    <property type="entry name" value="HTH_AraC"/>
</dbReference>
<keyword evidence="1" id="KW-0805">Transcription regulation</keyword>
<dbReference type="PROSITE" id="PS01124">
    <property type="entry name" value="HTH_ARAC_FAMILY_2"/>
    <property type="match status" value="1"/>
</dbReference>
<proteinExistence type="predicted"/>
<dbReference type="OrthoDB" id="1817726at2"/>
<dbReference type="PANTHER" id="PTHR43280">
    <property type="entry name" value="ARAC-FAMILY TRANSCRIPTIONAL REGULATOR"/>
    <property type="match status" value="1"/>
</dbReference>
<dbReference type="Proteomes" id="UP000294545">
    <property type="component" value="Unassembled WGS sequence"/>
</dbReference>
<dbReference type="InterPro" id="IPR020449">
    <property type="entry name" value="Tscrpt_reg_AraC-type_HTH"/>
</dbReference>
<dbReference type="EMBL" id="SMGQ01000014">
    <property type="protein sequence ID" value="TCK92501.1"/>
    <property type="molecule type" value="Genomic_DNA"/>
</dbReference>
<dbReference type="GO" id="GO:0003700">
    <property type="term" value="F:DNA-binding transcription factor activity"/>
    <property type="evidence" value="ECO:0007669"/>
    <property type="project" value="InterPro"/>
</dbReference>
<feature type="domain" description="HTH araC/xylS-type" evidence="4">
    <location>
        <begin position="302"/>
        <end position="400"/>
    </location>
</feature>
<dbReference type="GO" id="GO:0043565">
    <property type="term" value="F:sequence-specific DNA binding"/>
    <property type="evidence" value="ECO:0007669"/>
    <property type="project" value="InterPro"/>
</dbReference>
<dbReference type="PANTHER" id="PTHR43280:SF2">
    <property type="entry name" value="HTH-TYPE TRANSCRIPTIONAL REGULATOR EXSA"/>
    <property type="match status" value="1"/>
</dbReference>
<dbReference type="Gene3D" id="1.10.10.60">
    <property type="entry name" value="Homeodomain-like"/>
    <property type="match status" value="2"/>
</dbReference>
<dbReference type="PRINTS" id="PR00032">
    <property type="entry name" value="HTHARAC"/>
</dbReference>
<organism evidence="5 6">
    <name type="scientific">Natranaerovirga hydrolytica</name>
    <dbReference type="NCBI Taxonomy" id="680378"/>
    <lineage>
        <taxon>Bacteria</taxon>
        <taxon>Bacillati</taxon>
        <taxon>Bacillota</taxon>
        <taxon>Clostridia</taxon>
        <taxon>Lachnospirales</taxon>
        <taxon>Natranaerovirgaceae</taxon>
        <taxon>Natranaerovirga</taxon>
    </lineage>
</organism>
<name>A0A4V2Q060_9FIRM</name>
<comment type="caution">
    <text evidence="5">The sequence shown here is derived from an EMBL/GenBank/DDBJ whole genome shotgun (WGS) entry which is preliminary data.</text>
</comment>
<dbReference type="InterPro" id="IPR009057">
    <property type="entry name" value="Homeodomain-like_sf"/>
</dbReference>
<dbReference type="RefSeq" id="WP_132282928.1">
    <property type="nucleotide sequence ID" value="NZ_SMGQ01000014.1"/>
</dbReference>
<accession>A0A4V2Q060</accession>
<evidence type="ECO:0000256" key="3">
    <source>
        <dbReference type="ARBA" id="ARBA00023163"/>
    </source>
</evidence>
<dbReference type="SMART" id="SM00342">
    <property type="entry name" value="HTH_ARAC"/>
    <property type="match status" value="1"/>
</dbReference>
<dbReference type="AlphaFoldDB" id="A0A4V2Q060"/>
<evidence type="ECO:0000313" key="6">
    <source>
        <dbReference type="Proteomes" id="UP000294545"/>
    </source>
</evidence>
<dbReference type="PROSITE" id="PS00041">
    <property type="entry name" value="HTH_ARAC_FAMILY_1"/>
    <property type="match status" value="1"/>
</dbReference>
<gene>
    <name evidence="5" type="ORF">EDC19_2236</name>
</gene>
<dbReference type="Pfam" id="PF12833">
    <property type="entry name" value="HTH_18"/>
    <property type="match status" value="1"/>
</dbReference>
<keyword evidence="3" id="KW-0804">Transcription</keyword>
<keyword evidence="6" id="KW-1185">Reference proteome</keyword>
<evidence type="ECO:0000256" key="2">
    <source>
        <dbReference type="ARBA" id="ARBA00023125"/>
    </source>
</evidence>
<sequence length="409" mass="48230">MNNKTLDFVTKLLSDTMKVDMHYFIEPYNDLSRFDRFLRNSLQNSETLYNQIQSFIQTITHNSFYILTDCYYLNYILFYPYEEKKDLISIGPYFNTPINDHYWHQITTDNKLTLVQLQKLKGFLYGVPTIDNNLHLISIINNIVHYINPEAEPYTVKYHETSSKKQDDDLYQPKNDFEVYSNRVSERYKTEQRLLNYISKGNHRGALSEAEKFVKLPFEPRLKNSLRNQKYLLSTANALFRKAIETNEIHPLYLHEISSKFVNKIENVSTVTALNNLYEKMIRDYCLLVRNKSTNQYSPTVRQILHHIEFNLDSKLNLNDLAEKYNLSVPYLSSLFKKEVGTTLIKYINGLRIQTAIHLLNTSSLSIQDIASYVGIYDFNYFTKIFKKEIGITPSDYRKNLFSEADKDE</sequence>
<evidence type="ECO:0000259" key="4">
    <source>
        <dbReference type="PROSITE" id="PS01124"/>
    </source>
</evidence>
<reference evidence="5 6" key="1">
    <citation type="submission" date="2019-03" db="EMBL/GenBank/DDBJ databases">
        <title>Genomic Encyclopedia of Type Strains, Phase IV (KMG-IV): sequencing the most valuable type-strain genomes for metagenomic binning, comparative biology and taxonomic classification.</title>
        <authorList>
            <person name="Goeker M."/>
        </authorList>
    </citation>
    <scope>NUCLEOTIDE SEQUENCE [LARGE SCALE GENOMIC DNA]</scope>
    <source>
        <strain evidence="5 6">DSM 24176</strain>
    </source>
</reference>